<comment type="subcellular location">
    <subcellularLocation>
        <location evidence="1 10">Cell membrane</location>
        <topology evidence="1 10">Multi-pass membrane protein</topology>
    </subcellularLocation>
</comment>
<protein>
    <submittedName>
        <fullName evidence="12">Oligopeptide ABC transporter permease OppC</fullName>
    </submittedName>
</protein>
<evidence type="ECO:0000256" key="3">
    <source>
        <dbReference type="ARBA" id="ARBA00022475"/>
    </source>
</evidence>
<name>A0AAW9MRR0_9FIRM</name>
<evidence type="ECO:0000256" key="7">
    <source>
        <dbReference type="ARBA" id="ARBA00022989"/>
    </source>
</evidence>
<keyword evidence="2 10" id="KW-0813">Transport</keyword>
<keyword evidence="5" id="KW-0571">Peptide transport</keyword>
<evidence type="ECO:0000256" key="6">
    <source>
        <dbReference type="ARBA" id="ARBA00022927"/>
    </source>
</evidence>
<dbReference type="GO" id="GO:0015031">
    <property type="term" value="P:protein transport"/>
    <property type="evidence" value="ECO:0007669"/>
    <property type="project" value="UniProtKB-KW"/>
</dbReference>
<keyword evidence="13" id="KW-1185">Reference proteome</keyword>
<proteinExistence type="inferred from homology"/>
<dbReference type="AlphaFoldDB" id="A0AAW9MRR0"/>
<keyword evidence="7 10" id="KW-1133">Transmembrane helix</keyword>
<dbReference type="Proteomes" id="UP001357733">
    <property type="component" value="Unassembled WGS sequence"/>
</dbReference>
<gene>
    <name evidence="12" type="primary">oppC</name>
    <name evidence="12" type="ORF">VLK81_02055</name>
</gene>
<comment type="caution">
    <text evidence="12">The sequence shown here is derived from an EMBL/GenBank/DDBJ whole genome shotgun (WGS) entry which is preliminary data.</text>
</comment>
<evidence type="ECO:0000256" key="9">
    <source>
        <dbReference type="ARBA" id="ARBA00024202"/>
    </source>
</evidence>
<feature type="transmembrane region" description="Helical" evidence="10">
    <location>
        <begin position="277"/>
        <end position="297"/>
    </location>
</feature>
<comment type="similarity">
    <text evidence="9">Belongs to the binding-protein-dependent transport system permease family. OppBC subfamily.</text>
</comment>
<keyword evidence="3" id="KW-1003">Cell membrane</keyword>
<evidence type="ECO:0000256" key="8">
    <source>
        <dbReference type="ARBA" id="ARBA00023136"/>
    </source>
</evidence>
<dbReference type="InterPro" id="IPR054864">
    <property type="entry name" value="OppC_permease"/>
</dbReference>
<organism evidence="12 13">
    <name type="scientific">Citroniella saccharovorans</name>
    <dbReference type="NCBI Taxonomy" id="2053367"/>
    <lineage>
        <taxon>Bacteria</taxon>
        <taxon>Bacillati</taxon>
        <taxon>Bacillota</taxon>
        <taxon>Tissierellia</taxon>
        <taxon>Tissierellales</taxon>
        <taxon>Peptoniphilaceae</taxon>
        <taxon>Citroniella</taxon>
    </lineage>
</organism>
<dbReference type="PANTHER" id="PTHR43386">
    <property type="entry name" value="OLIGOPEPTIDE TRANSPORT SYSTEM PERMEASE PROTEIN APPC"/>
    <property type="match status" value="1"/>
</dbReference>
<feature type="transmembrane region" description="Helical" evidence="10">
    <location>
        <begin position="171"/>
        <end position="190"/>
    </location>
</feature>
<feature type="transmembrane region" description="Helical" evidence="10">
    <location>
        <begin position="45"/>
        <end position="65"/>
    </location>
</feature>
<dbReference type="GO" id="GO:0055085">
    <property type="term" value="P:transmembrane transport"/>
    <property type="evidence" value="ECO:0007669"/>
    <property type="project" value="InterPro"/>
</dbReference>
<feature type="domain" description="ABC transmembrane type-1" evidence="11">
    <location>
        <begin position="109"/>
        <end position="297"/>
    </location>
</feature>
<dbReference type="InterPro" id="IPR050366">
    <property type="entry name" value="BP-dependent_transpt_permease"/>
</dbReference>
<dbReference type="PANTHER" id="PTHR43386:SF24">
    <property type="entry name" value="OLIGOPEPTIDE TRANSPORT SYSTEM PERMEASE PROTEIN AMID"/>
    <property type="match status" value="1"/>
</dbReference>
<dbReference type="Pfam" id="PF12911">
    <property type="entry name" value="OppC_N"/>
    <property type="match status" value="1"/>
</dbReference>
<dbReference type="Gene3D" id="1.10.3720.10">
    <property type="entry name" value="MetI-like"/>
    <property type="match status" value="1"/>
</dbReference>
<evidence type="ECO:0000313" key="13">
    <source>
        <dbReference type="Proteomes" id="UP001357733"/>
    </source>
</evidence>
<dbReference type="InterPro" id="IPR025966">
    <property type="entry name" value="OppC_N"/>
</dbReference>
<dbReference type="GO" id="GO:0005886">
    <property type="term" value="C:plasma membrane"/>
    <property type="evidence" value="ECO:0007669"/>
    <property type="project" value="UniProtKB-SubCell"/>
</dbReference>
<dbReference type="SUPFAM" id="SSF161098">
    <property type="entry name" value="MetI-like"/>
    <property type="match status" value="1"/>
</dbReference>
<dbReference type="InterPro" id="IPR035906">
    <property type="entry name" value="MetI-like_sf"/>
</dbReference>
<sequence length="311" mass="34769">MTEKNIPSDLFVPYKVDDSESEKIAAPKYSYWGSVFKRFFSSKTAIIMLIVFSFVVVMSIVHPIISGYNHMNIANINDKSKWFLRPSLAHPFGTDDVGRDLFSLVWSGARTSLFIAFTATVIEIVIGVIVGMFWGFSKKVDVVMIEVYNIIANVPFTLIVMVLSFALGAGVWQLIFALSCTNWIFTAYFIRVQVMIIRDREYNLASKNLGSSTSKIIKNNILPYLISVLVTIISRDVPSFISYEVFLGYIGVGLTEEVASLGRVVQQSSKFMQSAPYLFVIPVFVTALISVSLYIVGQTLADASDPRNHMI</sequence>
<evidence type="ECO:0000256" key="1">
    <source>
        <dbReference type="ARBA" id="ARBA00004651"/>
    </source>
</evidence>
<keyword evidence="4 10" id="KW-0812">Transmembrane</keyword>
<dbReference type="GO" id="GO:0015833">
    <property type="term" value="P:peptide transport"/>
    <property type="evidence" value="ECO:0007669"/>
    <property type="project" value="UniProtKB-KW"/>
</dbReference>
<evidence type="ECO:0000256" key="4">
    <source>
        <dbReference type="ARBA" id="ARBA00022692"/>
    </source>
</evidence>
<dbReference type="RefSeq" id="WP_324618845.1">
    <property type="nucleotide sequence ID" value="NZ_JAYKOT010000001.1"/>
</dbReference>
<evidence type="ECO:0000259" key="11">
    <source>
        <dbReference type="PROSITE" id="PS50928"/>
    </source>
</evidence>
<feature type="transmembrane region" description="Helical" evidence="10">
    <location>
        <begin position="147"/>
        <end position="165"/>
    </location>
</feature>
<dbReference type="Pfam" id="PF00528">
    <property type="entry name" value="BPD_transp_1"/>
    <property type="match status" value="1"/>
</dbReference>
<dbReference type="EMBL" id="JAYKOT010000001">
    <property type="protein sequence ID" value="MEB3428816.1"/>
    <property type="molecule type" value="Genomic_DNA"/>
</dbReference>
<evidence type="ECO:0000313" key="12">
    <source>
        <dbReference type="EMBL" id="MEB3428816.1"/>
    </source>
</evidence>
<keyword evidence="8 10" id="KW-0472">Membrane</keyword>
<reference evidence="12 13" key="1">
    <citation type="submission" date="2024-01" db="EMBL/GenBank/DDBJ databases">
        <title>Complete genome sequence of Citroniella saccharovorans strain M6.X9, isolated from human fecal sample.</title>
        <authorList>
            <person name="Cheng G."/>
            <person name="Westerholm M."/>
            <person name="Schnurer A."/>
        </authorList>
    </citation>
    <scope>NUCLEOTIDE SEQUENCE [LARGE SCALE GENOMIC DNA]</scope>
    <source>
        <strain evidence="12 13">DSM 29873</strain>
    </source>
</reference>
<dbReference type="PROSITE" id="PS50928">
    <property type="entry name" value="ABC_TM1"/>
    <property type="match status" value="1"/>
</dbReference>
<accession>A0AAW9MRR0</accession>
<dbReference type="NCBIfam" id="NF043080">
    <property type="entry name" value="MMSYN1_0166"/>
    <property type="match status" value="1"/>
</dbReference>
<evidence type="ECO:0000256" key="10">
    <source>
        <dbReference type="RuleBase" id="RU363032"/>
    </source>
</evidence>
<dbReference type="InterPro" id="IPR000515">
    <property type="entry name" value="MetI-like"/>
</dbReference>
<evidence type="ECO:0000256" key="2">
    <source>
        <dbReference type="ARBA" id="ARBA00022448"/>
    </source>
</evidence>
<feature type="transmembrane region" description="Helical" evidence="10">
    <location>
        <begin position="113"/>
        <end position="135"/>
    </location>
</feature>
<keyword evidence="6" id="KW-0653">Protein transport</keyword>
<evidence type="ECO:0000256" key="5">
    <source>
        <dbReference type="ARBA" id="ARBA00022856"/>
    </source>
</evidence>